<evidence type="ECO:0000313" key="12">
    <source>
        <dbReference type="Proteomes" id="UP000801492"/>
    </source>
</evidence>
<dbReference type="AlphaFoldDB" id="A0A8K0DHB2"/>
<evidence type="ECO:0000256" key="3">
    <source>
        <dbReference type="ARBA" id="ARBA00022833"/>
    </source>
</evidence>
<keyword evidence="12" id="KW-1185">Reference proteome</keyword>
<feature type="signal peptide" evidence="9">
    <location>
        <begin position="1"/>
        <end position="16"/>
    </location>
</feature>
<dbReference type="SUPFAM" id="SSF49329">
    <property type="entry name" value="Cu,Zn superoxide dismutase-like"/>
    <property type="match status" value="1"/>
</dbReference>
<dbReference type="PROSITE" id="PS00332">
    <property type="entry name" value="SOD_CU_ZN_2"/>
    <property type="match status" value="1"/>
</dbReference>
<keyword evidence="5 8" id="KW-0560">Oxidoreductase</keyword>
<dbReference type="PANTHER" id="PTHR10003">
    <property type="entry name" value="SUPEROXIDE DISMUTASE CU-ZN -RELATED"/>
    <property type="match status" value="1"/>
</dbReference>
<dbReference type="PROSITE" id="PS00087">
    <property type="entry name" value="SOD_CU_ZN_1"/>
    <property type="match status" value="1"/>
</dbReference>
<evidence type="ECO:0000256" key="2">
    <source>
        <dbReference type="ARBA" id="ARBA00022723"/>
    </source>
</evidence>
<evidence type="ECO:0000256" key="4">
    <source>
        <dbReference type="ARBA" id="ARBA00022862"/>
    </source>
</evidence>
<dbReference type="InterPro" id="IPR024134">
    <property type="entry name" value="SOD_Cu/Zn_/chaperone"/>
</dbReference>
<organism evidence="11 12">
    <name type="scientific">Ignelater luminosus</name>
    <name type="common">Cucubano</name>
    <name type="synonym">Pyrophorus luminosus</name>
    <dbReference type="NCBI Taxonomy" id="2038154"/>
    <lineage>
        <taxon>Eukaryota</taxon>
        <taxon>Metazoa</taxon>
        <taxon>Ecdysozoa</taxon>
        <taxon>Arthropoda</taxon>
        <taxon>Hexapoda</taxon>
        <taxon>Insecta</taxon>
        <taxon>Pterygota</taxon>
        <taxon>Neoptera</taxon>
        <taxon>Endopterygota</taxon>
        <taxon>Coleoptera</taxon>
        <taxon>Polyphaga</taxon>
        <taxon>Elateriformia</taxon>
        <taxon>Elateroidea</taxon>
        <taxon>Elateridae</taxon>
        <taxon>Agrypninae</taxon>
        <taxon>Pyrophorini</taxon>
        <taxon>Ignelater</taxon>
    </lineage>
</organism>
<keyword evidence="9" id="KW-0732">Signal</keyword>
<evidence type="ECO:0000256" key="8">
    <source>
        <dbReference type="RuleBase" id="RU000393"/>
    </source>
</evidence>
<dbReference type="Pfam" id="PF00080">
    <property type="entry name" value="Sod_Cu"/>
    <property type="match status" value="1"/>
</dbReference>
<dbReference type="FunFam" id="2.60.40.200:FF:000001">
    <property type="entry name" value="Superoxide dismutase [Cu-Zn]"/>
    <property type="match status" value="1"/>
</dbReference>
<evidence type="ECO:0000256" key="1">
    <source>
        <dbReference type="ARBA" id="ARBA00010457"/>
    </source>
</evidence>
<keyword evidence="2 8" id="KW-0479">Metal-binding</keyword>
<comment type="cofactor">
    <cofactor evidence="8">
        <name>Zn(2+)</name>
        <dbReference type="ChEBI" id="CHEBI:29105"/>
    </cofactor>
    <text evidence="8">Binds 1 zinc ion per subunit.</text>
</comment>
<comment type="caution">
    <text evidence="11">The sequence shown here is derived from an EMBL/GenBank/DDBJ whole genome shotgun (WGS) entry which is preliminary data.</text>
</comment>
<dbReference type="GO" id="GO:0005507">
    <property type="term" value="F:copper ion binding"/>
    <property type="evidence" value="ECO:0007669"/>
    <property type="project" value="InterPro"/>
</dbReference>
<evidence type="ECO:0000313" key="11">
    <source>
        <dbReference type="EMBL" id="KAF2903258.1"/>
    </source>
</evidence>
<dbReference type="PRINTS" id="PR00068">
    <property type="entry name" value="CUZNDISMTASE"/>
</dbReference>
<evidence type="ECO:0000256" key="5">
    <source>
        <dbReference type="ARBA" id="ARBA00023002"/>
    </source>
</evidence>
<name>A0A8K0DHB2_IGNLU</name>
<proteinExistence type="inferred from homology"/>
<dbReference type="OrthoDB" id="2015551at2759"/>
<dbReference type="InterPro" id="IPR036423">
    <property type="entry name" value="SOD-like_Cu/Zn_dom_sf"/>
</dbReference>
<feature type="chain" id="PRO_5035473624" description="Superoxide dismutase [Cu-Zn]" evidence="9">
    <location>
        <begin position="17"/>
        <end position="194"/>
    </location>
</feature>
<dbReference type="GO" id="GO:0004784">
    <property type="term" value="F:superoxide dismutase activity"/>
    <property type="evidence" value="ECO:0007669"/>
    <property type="project" value="UniProtKB-EC"/>
</dbReference>
<keyword evidence="4" id="KW-0049">Antioxidant</keyword>
<dbReference type="Gene3D" id="2.60.40.200">
    <property type="entry name" value="Superoxide dismutase, copper/zinc binding domain"/>
    <property type="match status" value="1"/>
</dbReference>
<dbReference type="InterPro" id="IPR018152">
    <property type="entry name" value="SOD_Cu/Zn_BS"/>
</dbReference>
<accession>A0A8K0DHB2</accession>
<evidence type="ECO:0000256" key="9">
    <source>
        <dbReference type="SAM" id="SignalP"/>
    </source>
</evidence>
<protein>
    <recommendedName>
        <fullName evidence="8">Superoxide dismutase [Cu-Zn]</fullName>
        <ecNumber evidence="8">1.15.1.1</ecNumber>
    </recommendedName>
</protein>
<comment type="cofactor">
    <cofactor evidence="8">
        <name>Cu cation</name>
        <dbReference type="ChEBI" id="CHEBI:23378"/>
    </cofactor>
    <text evidence="8">Binds 1 copper ion per subunit.</text>
</comment>
<comment type="similarity">
    <text evidence="1 8">Belongs to the Cu-Zn superoxide dismutase family.</text>
</comment>
<dbReference type="EMBL" id="VTPC01001072">
    <property type="protein sequence ID" value="KAF2903258.1"/>
    <property type="molecule type" value="Genomic_DNA"/>
</dbReference>
<evidence type="ECO:0000259" key="10">
    <source>
        <dbReference type="Pfam" id="PF00080"/>
    </source>
</evidence>
<sequence length="194" mass="20369">MLRLVCISLVLTCVFAEEVHQATVKIEGEVTGSVKFTQQGDEVLVQGEIKGLKPGKHGFHVHQLGDLSNGCASTGPHFNPYKKKHGAPTDEERHVGDLGNVIADENGVAKVEITDKLISLQGERCIIGRAVVVHAGEDDLGRGGNEESFKTGNAGGRVGCGIIGILTEVSGGISTISIKGLMGITLSLLTIVLH</sequence>
<gene>
    <name evidence="11" type="ORF">ILUMI_02934</name>
</gene>
<dbReference type="Proteomes" id="UP000801492">
    <property type="component" value="Unassembled WGS sequence"/>
</dbReference>
<keyword evidence="3 8" id="KW-0862">Zinc</keyword>
<evidence type="ECO:0000256" key="6">
    <source>
        <dbReference type="ARBA" id="ARBA00023008"/>
    </source>
</evidence>
<feature type="domain" description="Superoxide dismutase copper/zinc binding" evidence="10">
    <location>
        <begin position="30"/>
        <end position="163"/>
    </location>
</feature>
<comment type="catalytic activity">
    <reaction evidence="7 8">
        <text>2 superoxide + 2 H(+) = H2O2 + O2</text>
        <dbReference type="Rhea" id="RHEA:20696"/>
        <dbReference type="ChEBI" id="CHEBI:15378"/>
        <dbReference type="ChEBI" id="CHEBI:15379"/>
        <dbReference type="ChEBI" id="CHEBI:16240"/>
        <dbReference type="ChEBI" id="CHEBI:18421"/>
        <dbReference type="EC" id="1.15.1.1"/>
    </reaction>
</comment>
<keyword evidence="6 8" id="KW-0186">Copper</keyword>
<evidence type="ECO:0000256" key="7">
    <source>
        <dbReference type="ARBA" id="ARBA00049204"/>
    </source>
</evidence>
<comment type="function">
    <text evidence="8">Destroys radicals which are normally produced within the cells and which are toxic to biological systems.</text>
</comment>
<dbReference type="CDD" id="cd00305">
    <property type="entry name" value="Cu-Zn_Superoxide_Dismutase"/>
    <property type="match status" value="1"/>
</dbReference>
<reference evidence="11" key="1">
    <citation type="submission" date="2019-08" db="EMBL/GenBank/DDBJ databases">
        <title>The genome of the North American firefly Photinus pyralis.</title>
        <authorList>
            <consortium name="Photinus pyralis genome working group"/>
            <person name="Fallon T.R."/>
            <person name="Sander Lower S.E."/>
            <person name="Weng J.-K."/>
        </authorList>
    </citation>
    <scope>NUCLEOTIDE SEQUENCE</scope>
    <source>
        <strain evidence="11">TRF0915ILg1</strain>
        <tissue evidence="11">Whole body</tissue>
    </source>
</reference>
<dbReference type="InterPro" id="IPR001424">
    <property type="entry name" value="SOD_Cu_Zn_dom"/>
</dbReference>
<dbReference type="EC" id="1.15.1.1" evidence="8"/>